<name>A0A087DNF8_9BIFI</name>
<keyword evidence="1" id="KW-0472">Membrane</keyword>
<dbReference type="eggNOG" id="ENOG5030Q28">
    <property type="taxonomic scope" value="Bacteria"/>
</dbReference>
<keyword evidence="1" id="KW-1133">Transmembrane helix</keyword>
<protein>
    <submittedName>
        <fullName evidence="2">Uncharacterized protein</fullName>
    </submittedName>
</protein>
<dbReference type="Proteomes" id="UP000029004">
    <property type="component" value="Unassembled WGS sequence"/>
</dbReference>
<feature type="transmembrane region" description="Helical" evidence="1">
    <location>
        <begin position="120"/>
        <end position="147"/>
    </location>
</feature>
<feature type="transmembrane region" description="Helical" evidence="1">
    <location>
        <begin position="194"/>
        <end position="222"/>
    </location>
</feature>
<dbReference type="EMBL" id="JGZP01000014">
    <property type="protein sequence ID" value="KFI97058.1"/>
    <property type="molecule type" value="Genomic_DNA"/>
</dbReference>
<accession>A0A087DNF8</accession>
<keyword evidence="3" id="KW-1185">Reference proteome</keyword>
<dbReference type="AlphaFoldDB" id="A0A087DNF8"/>
<organism evidence="2 3">
    <name type="scientific">Bifidobacterium stellenboschense</name>
    <dbReference type="NCBI Taxonomy" id="762211"/>
    <lineage>
        <taxon>Bacteria</taxon>
        <taxon>Bacillati</taxon>
        <taxon>Actinomycetota</taxon>
        <taxon>Actinomycetes</taxon>
        <taxon>Bifidobacteriales</taxon>
        <taxon>Bifidobacteriaceae</taxon>
        <taxon>Bifidobacterium</taxon>
    </lineage>
</organism>
<comment type="caution">
    <text evidence="2">The sequence shown here is derived from an EMBL/GenBank/DDBJ whole genome shotgun (WGS) entry which is preliminary data.</text>
</comment>
<proteinExistence type="predicted"/>
<feature type="transmembrane region" description="Helical" evidence="1">
    <location>
        <begin position="45"/>
        <end position="63"/>
    </location>
</feature>
<evidence type="ECO:0000313" key="3">
    <source>
        <dbReference type="Proteomes" id="UP000029004"/>
    </source>
</evidence>
<dbReference type="RefSeq" id="WP_162178989.1">
    <property type="nucleotide sequence ID" value="NZ_JGZP01000014.1"/>
</dbReference>
<dbReference type="STRING" id="762211.BSTEL_1969"/>
<feature type="transmembrane region" description="Helical" evidence="1">
    <location>
        <begin position="242"/>
        <end position="266"/>
    </location>
</feature>
<evidence type="ECO:0000313" key="2">
    <source>
        <dbReference type="EMBL" id="KFI97058.1"/>
    </source>
</evidence>
<dbReference type="OrthoDB" id="9836421at2"/>
<feature type="transmembrane region" description="Helical" evidence="1">
    <location>
        <begin position="83"/>
        <end position="108"/>
    </location>
</feature>
<gene>
    <name evidence="2" type="ORF">BSTEL_1969</name>
</gene>
<evidence type="ECO:0000256" key="1">
    <source>
        <dbReference type="SAM" id="Phobius"/>
    </source>
</evidence>
<keyword evidence="1" id="KW-0812">Transmembrane</keyword>
<reference evidence="2 3" key="1">
    <citation type="submission" date="2014-03" db="EMBL/GenBank/DDBJ databases">
        <title>Genomics of Bifidobacteria.</title>
        <authorList>
            <person name="Ventura M."/>
            <person name="Milani C."/>
            <person name="Lugli G.A."/>
        </authorList>
    </citation>
    <scope>NUCLEOTIDE SEQUENCE [LARGE SCALE GENOMIC DNA]</scope>
    <source>
        <strain evidence="2 3">DSM 23968</strain>
    </source>
</reference>
<sequence>MLARMQGGVVYTLVCMVNSVFTLIAFLLIAVLGLDAVIPEDSSPIWGPIHAYMMWAAGLPLAVTGNPRPAVLDDLTPLFTDPLGMALFMVMLWVPFAVLAFVLALLTGKSAQGGSLRPSLLGRFAVFVNLPGRLWTWLIRLVFGWIFRNKAKILLGGALSGVVMAASNATEDPGRRWGNQYGGGYVRSPAPGPLAFLLSLLNLLFLFLLTLIVWSVTSIPYLFPIIGMMIRATNTPADFGTFVWGTVVAILGVTIGIWFPGICDFYRRHAIHLSVRERFDWFPLTPSERAMKREAAYEQRAAQALGGGNRQ</sequence>